<dbReference type="GeneID" id="93651199"/>
<dbReference type="UniPathway" id="UPA00196"/>
<accession>A0A8H7ZIF8</accession>
<evidence type="ECO:0000259" key="15">
    <source>
        <dbReference type="PROSITE" id="PS51281"/>
    </source>
</evidence>
<keyword evidence="10" id="KW-0256">Endoplasmic reticulum</keyword>
<evidence type="ECO:0000256" key="10">
    <source>
        <dbReference type="ARBA" id="ARBA00022824"/>
    </source>
</evidence>
<sequence length="1019" mass="113272">MSYRGRGRGGGYNNNYQNRNNFGNQQQNVDAFVAANAYPIEIMGWNGASSSECINFISRKCRIVVSNYSVDQNTGVLKGYVRNESQANELLNWSGVKFAGQSLRFSKGPSTISNQMGGGSVSGSGGSTIETITNFLKTRYQPDIKMLNLSGVKQDANLNAQGFFASVSVSSKFFPALMKVASDLKLDVESVDLSSNELNDLQAISSMTQTFPKLKNLSLQNNNLSRTKVFEIWKNKLNFLRELILFNNPIVQTTNPAEIQDIKLELMRWFPRLVVLNGEILRNEQALEANNTSPFGSQAMFFQDDDTKNLATNFVANYLNLWDTNRAGLMVLYQNESQFSMQLDTSHPHLIGDSNSTTSIDFGNYMPHSRNLTRISSGKARMSKVAVGTEQIYKSFQQLPKTKHSLVENPTSFSMECYKYAPLNGIVITIHGSFEETAQPEISDSSSSQSSRGGRFHSQSRNKKPSLSKKSFDRTFIVLPGPNGSMIVASDLLLIRPFNIDIPWTNSYPPTQPSSQPPPTATTIPGQQQPPNGLQGATPMAAAPPASAPSMVDLPPEIKSNLQVPQQELLVKIVMETKLNLQYALMLCEQSQWDFNQTMQVKRSVPSFHLVKHGIDFKMGYNIAMVTDFFYPQPGGVEFHVYHLAQKLIDLGHSVIVITHNYNERNGIRYLTNGLKVYYVPYWVLYRSSSLPTVYSAFPILRNIFIREAIDIVHGHGSLSTFGLEAIFHARTMGLKTVFTDHSLLGFADMGFIWGNKALKFAIGDVGHVICVSHTCKENTALRASIEPWKVSVIPNAVISKDFQPDLHSGNNKSNDVITIVVITRLFPNKGADLLTAIIPRICLSNPKVNFIIAGDGPKFLDMEQMREKFFLQERVKLIGAVKHEEVRNVMTQGEIYLHPSLTEAFGTVIVEAASCGLYVVTTKVGGIPEVLPSNMTSFAEPEEDSLVETTLDAINKIQSGEVDTSNFHDSVSKMYSWSDIAKRTEAVYDSLDLNELNAPLIEKLSKFYSYGLIAGKLF</sequence>
<dbReference type="InterPro" id="IPR002075">
    <property type="entry name" value="NTF2_dom"/>
</dbReference>
<dbReference type="EC" id="2.4.1.198" evidence="5"/>
<dbReference type="SMART" id="SM00804">
    <property type="entry name" value="TAP_C"/>
    <property type="match status" value="1"/>
</dbReference>
<evidence type="ECO:0000256" key="13">
    <source>
        <dbReference type="SAM" id="MobiDB-lite"/>
    </source>
</evidence>
<dbReference type="SUPFAM" id="SSF54427">
    <property type="entry name" value="NTF2-like"/>
    <property type="match status" value="1"/>
</dbReference>
<keyword evidence="6" id="KW-0337">GPI-anchor biosynthesis</keyword>
<keyword evidence="8" id="KW-0808">Transferase</keyword>
<dbReference type="InterPro" id="IPR032675">
    <property type="entry name" value="LRR_dom_sf"/>
</dbReference>
<comment type="function">
    <text evidence="1">Catalytic subunit in the complex catalyzing the transfer of N-acetylglucosamine from UDP-N-acetylglucosamine to phosphatidylinositol, the first step of GPI biosynthesis.</text>
</comment>
<dbReference type="Pfam" id="PF03943">
    <property type="entry name" value="TAP_C"/>
    <property type="match status" value="1"/>
</dbReference>
<keyword evidence="9" id="KW-0677">Repeat</keyword>
<dbReference type="GO" id="GO:0017176">
    <property type="term" value="F:phosphatidylinositol N-acetylglucosaminyltransferase activity"/>
    <property type="evidence" value="ECO:0007669"/>
    <property type="project" value="UniProtKB-EC"/>
</dbReference>
<gene>
    <name evidence="16" type="ORF">I9W82_002570</name>
</gene>
<feature type="compositionally biased region" description="Low complexity" evidence="13">
    <location>
        <begin position="521"/>
        <end position="549"/>
    </location>
</feature>
<dbReference type="Pfam" id="PF22602">
    <property type="entry name" value="NXF_NTF2"/>
    <property type="match status" value="1"/>
</dbReference>
<dbReference type="RefSeq" id="XP_067549805.1">
    <property type="nucleotide sequence ID" value="XM_067691440.1"/>
</dbReference>
<dbReference type="PANTHER" id="PTHR45871:SF1">
    <property type="entry name" value="PHOSPHATIDYLINOSITOL N-ACETYLGLUCOSAMINYLTRANSFERASE SUBUNIT A"/>
    <property type="match status" value="1"/>
</dbReference>
<dbReference type="InterPro" id="IPR013234">
    <property type="entry name" value="PIGA_GPI_anchor_biosynthesis"/>
</dbReference>
<feature type="compositionally biased region" description="Low complexity" evidence="13">
    <location>
        <begin position="443"/>
        <end position="453"/>
    </location>
</feature>
<evidence type="ECO:0000256" key="5">
    <source>
        <dbReference type="ARBA" id="ARBA00012420"/>
    </source>
</evidence>
<reference evidence="16 17" key="1">
    <citation type="submission" date="2020-12" db="EMBL/GenBank/DDBJ databases">
        <title>Effect of drift, selection, and recombination on the evolution of hybrid genomes in Candida yeast pathogens.</title>
        <authorList>
            <person name="Mixao V."/>
            <person name="Ksiezopolska E."/>
            <person name="Saus E."/>
            <person name="Boekhout T."/>
            <person name="Gacser A."/>
            <person name="Gabaldon T."/>
        </authorList>
    </citation>
    <scope>NUCLEOTIDE SEQUENCE [LARGE SCALE GENOMIC DNA]</scope>
    <source>
        <strain evidence="16 17">BP57</strain>
    </source>
</reference>
<dbReference type="PROSITE" id="PS50177">
    <property type="entry name" value="NTF2_DOMAIN"/>
    <property type="match status" value="1"/>
</dbReference>
<dbReference type="InterPro" id="IPR001296">
    <property type="entry name" value="Glyco_trans_1"/>
</dbReference>
<dbReference type="Proteomes" id="UP000669133">
    <property type="component" value="Unassembled WGS sequence"/>
</dbReference>
<feature type="region of interest" description="Disordered" evidence="13">
    <location>
        <begin position="1"/>
        <end position="20"/>
    </location>
</feature>
<evidence type="ECO:0000256" key="12">
    <source>
        <dbReference type="ARBA" id="ARBA00068617"/>
    </source>
</evidence>
<dbReference type="FunFam" id="3.40.50.2000:FF:000026">
    <property type="entry name" value="Phosphatidylinositol N-acetylglucosaminyltransferase subunit A"/>
    <property type="match status" value="1"/>
</dbReference>
<feature type="compositionally biased region" description="Basic residues" evidence="13">
    <location>
        <begin position="454"/>
        <end position="467"/>
    </location>
</feature>
<feature type="region of interest" description="Disordered" evidence="13">
    <location>
        <begin position="438"/>
        <end position="468"/>
    </location>
</feature>
<dbReference type="GO" id="GO:0006506">
    <property type="term" value="P:GPI anchor biosynthetic process"/>
    <property type="evidence" value="ECO:0007669"/>
    <property type="project" value="UniProtKB-UniPathway"/>
</dbReference>
<dbReference type="SUPFAM" id="SSF52058">
    <property type="entry name" value="L domain-like"/>
    <property type="match status" value="1"/>
</dbReference>
<dbReference type="Gene3D" id="1.10.8.10">
    <property type="entry name" value="DNA helicase RuvA subunit, C-terminal domain"/>
    <property type="match status" value="1"/>
</dbReference>
<dbReference type="Pfam" id="PF18444">
    <property type="entry name" value="RRM_9"/>
    <property type="match status" value="1"/>
</dbReference>
<evidence type="ECO:0000256" key="3">
    <source>
        <dbReference type="ARBA" id="ARBA00004687"/>
    </source>
</evidence>
<dbReference type="AlphaFoldDB" id="A0A8H7ZIF8"/>
<comment type="caution">
    <text evidence="16">The sequence shown here is derived from an EMBL/GenBank/DDBJ whole genome shotgun (WGS) entry which is preliminary data.</text>
</comment>
<evidence type="ECO:0000256" key="2">
    <source>
        <dbReference type="ARBA" id="ARBA00004586"/>
    </source>
</evidence>
<evidence type="ECO:0000256" key="9">
    <source>
        <dbReference type="ARBA" id="ARBA00022737"/>
    </source>
</evidence>
<evidence type="ECO:0000256" key="1">
    <source>
        <dbReference type="ARBA" id="ARBA00003265"/>
    </source>
</evidence>
<comment type="pathway">
    <text evidence="3">Glycolipid biosynthesis; glycosylphosphatidylinositol-anchor biosynthesis.</text>
</comment>
<dbReference type="PANTHER" id="PTHR45871">
    <property type="entry name" value="N-ACETYLGLUCOSAMINYL-PHOSPHATIDYLINOSITOL BIOSYNTHETIC PROTEIN"/>
    <property type="match status" value="1"/>
</dbReference>
<dbReference type="SUPFAM" id="SSF53756">
    <property type="entry name" value="UDP-Glycosyltransferase/glycogen phosphorylase"/>
    <property type="match status" value="1"/>
</dbReference>
<dbReference type="InterPro" id="IPR032710">
    <property type="entry name" value="NTF2-like_dom_sf"/>
</dbReference>
<name>A0A8H7ZIF8_9ASCO</name>
<dbReference type="PROSITE" id="PS51281">
    <property type="entry name" value="TAP_C"/>
    <property type="match status" value="1"/>
</dbReference>
<dbReference type="Gene3D" id="3.40.50.2000">
    <property type="entry name" value="Glycogen Phosphorylase B"/>
    <property type="match status" value="2"/>
</dbReference>
<evidence type="ECO:0000256" key="11">
    <source>
        <dbReference type="ARBA" id="ARBA00032160"/>
    </source>
</evidence>
<dbReference type="InterPro" id="IPR057125">
    <property type="entry name" value="NXF1/2/3/5-like_LRR"/>
</dbReference>
<dbReference type="InterPro" id="IPR018222">
    <property type="entry name" value="Nuclear_transport_factor_2_euk"/>
</dbReference>
<dbReference type="GO" id="GO:0000506">
    <property type="term" value="C:glycosylphosphatidylinositol-N-acetylglucosaminyltransferase (GPI-GnT) complex"/>
    <property type="evidence" value="ECO:0007669"/>
    <property type="project" value="InterPro"/>
</dbReference>
<dbReference type="Pfam" id="PF00534">
    <property type="entry name" value="Glycos_transf_1"/>
    <property type="match status" value="1"/>
</dbReference>
<comment type="similarity">
    <text evidence="4">Belongs to the glycosyltransferase group 1 family.</text>
</comment>
<dbReference type="InterPro" id="IPR040736">
    <property type="entry name" value="Mex67_RRM"/>
</dbReference>
<keyword evidence="17" id="KW-1185">Reference proteome</keyword>
<evidence type="ECO:0000256" key="7">
    <source>
        <dbReference type="ARBA" id="ARBA00022676"/>
    </source>
</evidence>
<proteinExistence type="inferred from homology"/>
<feature type="compositionally biased region" description="Pro residues" evidence="13">
    <location>
        <begin position="510"/>
        <end position="520"/>
    </location>
</feature>
<dbReference type="Gene3D" id="3.10.450.50">
    <property type="match status" value="1"/>
</dbReference>
<evidence type="ECO:0000256" key="4">
    <source>
        <dbReference type="ARBA" id="ARBA00006122"/>
    </source>
</evidence>
<evidence type="ECO:0000256" key="8">
    <source>
        <dbReference type="ARBA" id="ARBA00022679"/>
    </source>
</evidence>
<dbReference type="Pfam" id="PF24048">
    <property type="entry name" value="LRR_NXF1-5"/>
    <property type="match status" value="1"/>
</dbReference>
<dbReference type="Gene3D" id="3.80.10.10">
    <property type="entry name" value="Ribonuclease Inhibitor"/>
    <property type="match status" value="1"/>
</dbReference>
<protein>
    <recommendedName>
        <fullName evidence="12">Phosphatidylinositol N-acetylglucosaminyltransferase GPI3 subunit</fullName>
        <ecNumber evidence="5">2.4.1.198</ecNumber>
    </recommendedName>
    <alternativeName>
        <fullName evidence="11">GlcNAc-PI synthesis protein</fullName>
    </alternativeName>
</protein>
<feature type="region of interest" description="Disordered" evidence="13">
    <location>
        <begin position="506"/>
        <end position="549"/>
    </location>
</feature>
<feature type="domain" description="NTF2" evidence="14">
    <location>
        <begin position="310"/>
        <end position="495"/>
    </location>
</feature>
<evidence type="ECO:0000256" key="6">
    <source>
        <dbReference type="ARBA" id="ARBA00022502"/>
    </source>
</evidence>
<dbReference type="Pfam" id="PF08288">
    <property type="entry name" value="PIGA"/>
    <property type="match status" value="1"/>
</dbReference>
<dbReference type="InterPro" id="IPR039507">
    <property type="entry name" value="PIG-A/GPI3"/>
</dbReference>
<dbReference type="EMBL" id="JAEOAQ010000002">
    <property type="protein sequence ID" value="KAG5420689.1"/>
    <property type="molecule type" value="Genomic_DNA"/>
</dbReference>
<dbReference type="FunFam" id="3.40.50.2000:FF:000053">
    <property type="entry name" value="Phosphatidylinositol N-acetylglucosaminyltransferase GPI3 subunit"/>
    <property type="match status" value="1"/>
</dbReference>
<dbReference type="GO" id="GO:0051028">
    <property type="term" value="P:mRNA transport"/>
    <property type="evidence" value="ECO:0007669"/>
    <property type="project" value="InterPro"/>
</dbReference>
<dbReference type="OrthoDB" id="25872at2759"/>
<evidence type="ECO:0000313" key="16">
    <source>
        <dbReference type="EMBL" id="KAG5420689.1"/>
    </source>
</evidence>
<comment type="subcellular location">
    <subcellularLocation>
        <location evidence="2">Endoplasmic reticulum membrane</location>
    </subcellularLocation>
</comment>
<feature type="domain" description="TAP-C" evidence="15">
    <location>
        <begin position="564"/>
        <end position="619"/>
    </location>
</feature>
<keyword evidence="7" id="KW-0328">Glycosyltransferase</keyword>
<dbReference type="InterPro" id="IPR005637">
    <property type="entry name" value="TAP_C_dom"/>
</dbReference>
<organism evidence="16 17">
    <name type="scientific">Candida metapsilosis</name>
    <dbReference type="NCBI Taxonomy" id="273372"/>
    <lineage>
        <taxon>Eukaryota</taxon>
        <taxon>Fungi</taxon>
        <taxon>Dikarya</taxon>
        <taxon>Ascomycota</taxon>
        <taxon>Saccharomycotina</taxon>
        <taxon>Pichiomycetes</taxon>
        <taxon>Debaryomycetaceae</taxon>
        <taxon>Candida/Lodderomyces clade</taxon>
        <taxon>Candida</taxon>
    </lineage>
</organism>
<evidence type="ECO:0000313" key="17">
    <source>
        <dbReference type="Proteomes" id="UP000669133"/>
    </source>
</evidence>
<evidence type="ECO:0000259" key="14">
    <source>
        <dbReference type="PROSITE" id="PS50177"/>
    </source>
</evidence>
<dbReference type="GO" id="GO:0005634">
    <property type="term" value="C:nucleus"/>
    <property type="evidence" value="ECO:0007669"/>
    <property type="project" value="InterPro"/>
</dbReference>
<dbReference type="CDD" id="cd03796">
    <property type="entry name" value="GT4_PIG-A-like"/>
    <property type="match status" value="1"/>
</dbReference>